<dbReference type="AlphaFoldDB" id="A0A3D0WBT5"/>
<feature type="binding site" evidence="8">
    <location>
        <position position="125"/>
    </location>
    <ligand>
        <name>Zn(2+)</name>
        <dbReference type="ChEBI" id="CHEBI:29105"/>
    </ligand>
</feature>
<dbReference type="PANTHER" id="PTHR11113">
    <property type="entry name" value="N-ACETYLGLUCOSAMINE-6-PHOSPHATE DEACETYLASE"/>
    <property type="match status" value="1"/>
</dbReference>
<comment type="cofactor">
    <cofactor evidence="8">
        <name>a divalent metal cation</name>
        <dbReference type="ChEBI" id="CHEBI:60240"/>
    </cofactor>
    <text evidence="8">Binds 1 divalent metal cation per subunit.</text>
</comment>
<comment type="similarity">
    <text evidence="1 5">Belongs to the metallo-dependent hydrolases superfamily. NagA family.</text>
</comment>
<evidence type="ECO:0000256" key="8">
    <source>
        <dbReference type="PIRSR" id="PIRSR038994-3"/>
    </source>
</evidence>
<dbReference type="EMBL" id="DOYJ01000131">
    <property type="protein sequence ID" value="HCB75444.1"/>
    <property type="molecule type" value="Genomic_DNA"/>
</dbReference>
<feature type="domain" description="Amidohydrolase-related" evidence="9">
    <location>
        <begin position="48"/>
        <end position="372"/>
    </location>
</feature>
<dbReference type="GO" id="GO:0046872">
    <property type="term" value="F:metal ion binding"/>
    <property type="evidence" value="ECO:0007669"/>
    <property type="project" value="UniProtKB-KW"/>
</dbReference>
<feature type="binding site" evidence="7">
    <location>
        <position position="136"/>
    </location>
    <ligand>
        <name>substrate</name>
    </ligand>
</feature>
<protein>
    <submittedName>
        <fullName evidence="10">N-acetylglucosamine-6-phosphate deacetylase</fullName>
    </submittedName>
</protein>
<evidence type="ECO:0000256" key="1">
    <source>
        <dbReference type="ARBA" id="ARBA00010716"/>
    </source>
</evidence>
<dbReference type="InterPro" id="IPR011059">
    <property type="entry name" value="Metal-dep_hydrolase_composite"/>
</dbReference>
<dbReference type="InterPro" id="IPR003764">
    <property type="entry name" value="GlcNAc_6-P_deAcase"/>
</dbReference>
<feature type="binding site" evidence="7">
    <location>
        <position position="221"/>
    </location>
    <ligand>
        <name>substrate</name>
    </ligand>
</feature>
<dbReference type="PIRSF" id="PIRSF038994">
    <property type="entry name" value="NagA"/>
    <property type="match status" value="1"/>
</dbReference>
<dbReference type="Pfam" id="PF01979">
    <property type="entry name" value="Amidohydro_1"/>
    <property type="match status" value="1"/>
</dbReference>
<dbReference type="InterPro" id="IPR032466">
    <property type="entry name" value="Metal_Hydrolase"/>
</dbReference>
<dbReference type="CDD" id="cd00854">
    <property type="entry name" value="NagA"/>
    <property type="match status" value="1"/>
</dbReference>
<evidence type="ECO:0000256" key="6">
    <source>
        <dbReference type="PIRSR" id="PIRSR038994-1"/>
    </source>
</evidence>
<evidence type="ECO:0000256" key="7">
    <source>
        <dbReference type="PIRSR" id="PIRSR038994-2"/>
    </source>
</evidence>
<evidence type="ECO:0000256" key="2">
    <source>
        <dbReference type="ARBA" id="ARBA00022723"/>
    </source>
</evidence>
<name>A0A3D0WBT5_9SPHN</name>
<evidence type="ECO:0000256" key="4">
    <source>
        <dbReference type="ARBA" id="ARBA00023277"/>
    </source>
</evidence>
<evidence type="ECO:0000313" key="11">
    <source>
        <dbReference type="Proteomes" id="UP000262699"/>
    </source>
</evidence>
<sequence>MTRLAFENGGIVTPAGTRDSLALAVAGGTIEYLASAEGAAIDLEGGLLLPGFIDTQLNGGGGALFNDAPTPATIARIGETHARFGTTAFLPTLISDTLDQVAAALDAVDDAIARGVPACIGVHIEGPFLNAERKGIHDARHFRPLDDAAIALLTRPRAGKVMVTLAPERNHPDAIAALTAAGVIVSLGHTNATYEQARAAIEAGARGVTHLFNAMSPLIHREPGMVGAALEDPGVYCGLIVDNRHVHPAVLRVALAARPADRMMLVTDAMPSVGNAGRPFTLNGAPIRVEDGVCVDANGTLAGCDLDMATALANTLAIGVPIERASAMASGNPAAFLGIEATHGSIAAGRRADLVWLSADHRVRGVWIGGERIH</sequence>
<dbReference type="GO" id="GO:0006046">
    <property type="term" value="P:N-acetylglucosamine catabolic process"/>
    <property type="evidence" value="ECO:0007669"/>
    <property type="project" value="TreeGrafter"/>
</dbReference>
<feature type="binding site" evidence="8">
    <location>
        <position position="189"/>
    </location>
    <ligand>
        <name>Zn(2+)</name>
        <dbReference type="ChEBI" id="CHEBI:29105"/>
    </ligand>
</feature>
<keyword evidence="3 5" id="KW-0378">Hydrolase</keyword>
<feature type="binding site" evidence="7">
    <location>
        <position position="245"/>
    </location>
    <ligand>
        <name>substrate</name>
    </ligand>
</feature>
<dbReference type="Gene3D" id="3.20.20.140">
    <property type="entry name" value="Metal-dependent hydrolases"/>
    <property type="match status" value="1"/>
</dbReference>
<gene>
    <name evidence="10" type="primary">nagA</name>
    <name evidence="10" type="ORF">DEP91_04610</name>
</gene>
<organism evidence="10 11">
    <name type="scientific">Sphingomonas bacterium</name>
    <dbReference type="NCBI Taxonomy" id="1895847"/>
    <lineage>
        <taxon>Bacteria</taxon>
        <taxon>Pseudomonadati</taxon>
        <taxon>Pseudomonadota</taxon>
        <taxon>Alphaproteobacteria</taxon>
        <taxon>Sphingomonadales</taxon>
        <taxon>Sphingomonadaceae</taxon>
        <taxon>Sphingomonas</taxon>
    </lineage>
</organism>
<evidence type="ECO:0000256" key="3">
    <source>
        <dbReference type="ARBA" id="ARBA00022801"/>
    </source>
</evidence>
<dbReference type="SUPFAM" id="SSF51556">
    <property type="entry name" value="Metallo-dependent hydrolases"/>
    <property type="match status" value="1"/>
</dbReference>
<dbReference type="PANTHER" id="PTHR11113:SF14">
    <property type="entry name" value="N-ACETYLGLUCOSAMINE-6-PHOSPHATE DEACETYLASE"/>
    <property type="match status" value="1"/>
</dbReference>
<evidence type="ECO:0000313" key="10">
    <source>
        <dbReference type="EMBL" id="HCB75444.1"/>
    </source>
</evidence>
<accession>A0A3D0WBT5</accession>
<evidence type="ECO:0000256" key="5">
    <source>
        <dbReference type="PIRNR" id="PIRNR038994"/>
    </source>
</evidence>
<feature type="binding site" evidence="7">
    <location>
        <begin position="301"/>
        <end position="303"/>
    </location>
    <ligand>
        <name>substrate</name>
    </ligand>
</feature>
<proteinExistence type="inferred from homology"/>
<feature type="binding site" evidence="8">
    <location>
        <position position="210"/>
    </location>
    <ligand>
        <name>Zn(2+)</name>
        <dbReference type="ChEBI" id="CHEBI:29105"/>
    </ligand>
</feature>
<dbReference type="InterPro" id="IPR006680">
    <property type="entry name" value="Amidohydro-rel"/>
</dbReference>
<evidence type="ECO:0000259" key="9">
    <source>
        <dbReference type="Pfam" id="PF01979"/>
    </source>
</evidence>
<feature type="active site" description="Proton donor/acceptor" evidence="6">
    <location>
        <position position="268"/>
    </location>
</feature>
<keyword evidence="4 5" id="KW-0119">Carbohydrate metabolism</keyword>
<dbReference type="GO" id="GO:0008448">
    <property type="term" value="F:N-acetylglucosamine-6-phosphate deacetylase activity"/>
    <property type="evidence" value="ECO:0007669"/>
    <property type="project" value="InterPro"/>
</dbReference>
<reference evidence="10 11" key="1">
    <citation type="journal article" date="2018" name="Nat. Biotechnol.">
        <title>A standardized bacterial taxonomy based on genome phylogeny substantially revises the tree of life.</title>
        <authorList>
            <person name="Parks D.H."/>
            <person name="Chuvochina M."/>
            <person name="Waite D.W."/>
            <person name="Rinke C."/>
            <person name="Skarshewski A."/>
            <person name="Chaumeil P.A."/>
            <person name="Hugenholtz P."/>
        </authorList>
    </citation>
    <scope>NUCLEOTIDE SEQUENCE [LARGE SCALE GENOMIC DNA]</scope>
    <source>
        <strain evidence="10">UBA9015</strain>
    </source>
</reference>
<dbReference type="Proteomes" id="UP000262699">
    <property type="component" value="Unassembled WGS sequence"/>
</dbReference>
<dbReference type="SUPFAM" id="SSF51338">
    <property type="entry name" value="Composite domain of metallo-dependent hydrolases"/>
    <property type="match status" value="1"/>
</dbReference>
<feature type="binding site" evidence="7">
    <location>
        <begin position="213"/>
        <end position="214"/>
    </location>
    <ligand>
        <name>substrate</name>
    </ligand>
</feature>
<dbReference type="NCBIfam" id="TIGR00221">
    <property type="entry name" value="nagA"/>
    <property type="match status" value="1"/>
</dbReference>
<keyword evidence="2 8" id="KW-0479">Metal-binding</keyword>
<comment type="caution">
    <text evidence="10">The sequence shown here is derived from an EMBL/GenBank/DDBJ whole genome shotgun (WGS) entry which is preliminary data.</text>
</comment>
<dbReference type="Gene3D" id="2.30.40.10">
    <property type="entry name" value="Urease, subunit C, domain 1"/>
    <property type="match status" value="1"/>
</dbReference>